<proteinExistence type="predicted"/>
<name>A0A445MUE1_9BACT</name>
<dbReference type="GO" id="GO:0004252">
    <property type="term" value="F:serine-type endopeptidase activity"/>
    <property type="evidence" value="ECO:0007669"/>
    <property type="project" value="InterPro"/>
</dbReference>
<dbReference type="EMBL" id="OJIN01000077">
    <property type="protein sequence ID" value="SPD73085.1"/>
    <property type="molecule type" value="Genomic_DNA"/>
</dbReference>
<dbReference type="InterPro" id="IPR001940">
    <property type="entry name" value="Peptidase_S1C"/>
</dbReference>
<gene>
    <name evidence="1" type="ORF">PITCH_A1680002</name>
</gene>
<evidence type="ECO:0008006" key="2">
    <source>
        <dbReference type="Google" id="ProtNLM"/>
    </source>
</evidence>
<dbReference type="Gene3D" id="2.40.10.120">
    <property type="match status" value="1"/>
</dbReference>
<dbReference type="Pfam" id="PF13365">
    <property type="entry name" value="Trypsin_2"/>
    <property type="match status" value="1"/>
</dbReference>
<evidence type="ECO:0000313" key="1">
    <source>
        <dbReference type="EMBL" id="SPD73085.1"/>
    </source>
</evidence>
<dbReference type="AlphaFoldDB" id="A0A445MUE1"/>
<dbReference type="PANTHER" id="PTHR43019:SF23">
    <property type="entry name" value="PROTEASE DO-LIKE 5, CHLOROPLASTIC"/>
    <property type="match status" value="1"/>
</dbReference>
<accession>A0A445MUE1</accession>
<sequence length="328" mass="36565">MGRCKTEIWLLSFKICLFFFCLLFLDSAFTTEKEGETKSYPLPINEIEEVISDWLRDSDFVVHKNVLDGGQIELSAIRAKAKWRILLKPHSALASDVQASFTVDDRFDKSQVSGLWASLAYYIKPSHTQYTAKDNRPGRNIPNGVLSRIESVVCIKATGQCDDEQFSGFIFKTIGLVLSTAHGLEGCSDIRVILYDGRELKGHVVKKDTHRDLTLIRINAKLESFTPLARGREMIAMGEKIYSIGCPENQGGEVFSGVVNGPQRRVKDLVYWQVEMKIFPGSSGSPVFDEKGNLVGIVKGRFRGGDSVGFLIPFGTIREFLNSGEITP</sequence>
<organism evidence="1">
    <name type="scientific">uncultured Desulfobacterium sp</name>
    <dbReference type="NCBI Taxonomy" id="201089"/>
    <lineage>
        <taxon>Bacteria</taxon>
        <taxon>Pseudomonadati</taxon>
        <taxon>Thermodesulfobacteriota</taxon>
        <taxon>Desulfobacteria</taxon>
        <taxon>Desulfobacterales</taxon>
        <taxon>Desulfobacteriaceae</taxon>
        <taxon>Desulfobacterium</taxon>
        <taxon>environmental samples</taxon>
    </lineage>
</organism>
<dbReference type="InterPro" id="IPR009003">
    <property type="entry name" value="Peptidase_S1_PA"/>
</dbReference>
<reference evidence="1" key="1">
    <citation type="submission" date="2018-01" db="EMBL/GenBank/DDBJ databases">
        <authorList>
            <person name="Regsiter A."/>
            <person name="William W."/>
        </authorList>
    </citation>
    <scope>NUCLEOTIDE SEQUENCE</scope>
    <source>
        <strain evidence="1">TRIP AH-1</strain>
    </source>
</reference>
<dbReference type="GO" id="GO:0006508">
    <property type="term" value="P:proteolysis"/>
    <property type="evidence" value="ECO:0007669"/>
    <property type="project" value="InterPro"/>
</dbReference>
<protein>
    <recommendedName>
        <fullName evidence="2">Serine protease</fullName>
    </recommendedName>
</protein>
<dbReference type="PRINTS" id="PR00834">
    <property type="entry name" value="PROTEASES2C"/>
</dbReference>
<dbReference type="PANTHER" id="PTHR43019">
    <property type="entry name" value="SERINE ENDOPROTEASE DEGS"/>
    <property type="match status" value="1"/>
</dbReference>
<dbReference type="SUPFAM" id="SSF50494">
    <property type="entry name" value="Trypsin-like serine proteases"/>
    <property type="match status" value="1"/>
</dbReference>